<sequence length="199" mass="21180">MIAPRRLHRAAGAVLAVFVTVHIANHLVALAGVDAHVRFMERARLVYRQPVVEVVLLLCAALQAASGLSMLWTGRHRRRTVLGWLQAGSGAYIALFLAIHVGAVLAARIVGGLDTNFYFAAAGLHVWPFALFFAPYYFLAVAALFAHVGCALRRGRAVVARMSGAGVVVAVLIVATLMGKVVPVAIPARYLATFAFAGP</sequence>
<dbReference type="Gene3D" id="1.20.1300.10">
    <property type="entry name" value="Fumarate reductase/succinate dehydrogenase, transmembrane subunit"/>
    <property type="match status" value="1"/>
</dbReference>
<dbReference type="InterPro" id="IPR034804">
    <property type="entry name" value="SQR/QFR_C/D"/>
</dbReference>
<feature type="transmembrane region" description="Helical" evidence="1">
    <location>
        <begin position="54"/>
        <end position="72"/>
    </location>
</feature>
<evidence type="ECO:0000256" key="1">
    <source>
        <dbReference type="SAM" id="Phobius"/>
    </source>
</evidence>
<evidence type="ECO:0000313" key="3">
    <source>
        <dbReference type="Proteomes" id="UP001204151"/>
    </source>
</evidence>
<feature type="transmembrane region" description="Helical" evidence="1">
    <location>
        <begin position="164"/>
        <end position="186"/>
    </location>
</feature>
<protein>
    <submittedName>
        <fullName evidence="2">Uncharacterized protein</fullName>
    </submittedName>
</protein>
<evidence type="ECO:0000313" key="2">
    <source>
        <dbReference type="EMBL" id="MCS0580797.1"/>
    </source>
</evidence>
<dbReference type="SUPFAM" id="SSF81343">
    <property type="entry name" value="Fumarate reductase respiratory complex transmembrane subunits"/>
    <property type="match status" value="1"/>
</dbReference>
<reference evidence="2 3" key="1">
    <citation type="submission" date="2022-08" db="EMBL/GenBank/DDBJ databases">
        <title>Reclassification of Massilia species as members of the genera Telluria, Duganella, Pseudoduganella, Mokoshia gen. nov. and Zemynaea gen. nov. using orthogonal and non-orthogonal genome-based approaches.</title>
        <authorList>
            <person name="Bowman J.P."/>
        </authorList>
    </citation>
    <scope>NUCLEOTIDE SEQUENCE [LARGE SCALE GENOMIC DNA]</scope>
    <source>
        <strain evidence="2 3">JCM 31316</strain>
    </source>
</reference>
<name>A0ABT1ZLK7_9BURK</name>
<dbReference type="EMBL" id="JANUGW010000002">
    <property type="protein sequence ID" value="MCS0580797.1"/>
    <property type="molecule type" value="Genomic_DNA"/>
</dbReference>
<keyword evidence="3" id="KW-1185">Reference proteome</keyword>
<comment type="caution">
    <text evidence="2">The sequence shown here is derived from an EMBL/GenBank/DDBJ whole genome shotgun (WGS) entry which is preliminary data.</text>
</comment>
<dbReference type="Proteomes" id="UP001204151">
    <property type="component" value="Unassembled WGS sequence"/>
</dbReference>
<feature type="transmembrane region" description="Helical" evidence="1">
    <location>
        <begin position="129"/>
        <end position="152"/>
    </location>
</feature>
<dbReference type="RefSeq" id="WP_258815445.1">
    <property type="nucleotide sequence ID" value="NZ_JANUGW010000002.1"/>
</dbReference>
<feature type="transmembrane region" description="Helical" evidence="1">
    <location>
        <begin position="84"/>
        <end position="109"/>
    </location>
</feature>
<accession>A0ABT1ZLK7</accession>
<organism evidence="2 3">
    <name type="scientific">Massilia pinisoli</name>
    <dbReference type="NCBI Taxonomy" id="1772194"/>
    <lineage>
        <taxon>Bacteria</taxon>
        <taxon>Pseudomonadati</taxon>
        <taxon>Pseudomonadota</taxon>
        <taxon>Betaproteobacteria</taxon>
        <taxon>Burkholderiales</taxon>
        <taxon>Oxalobacteraceae</taxon>
        <taxon>Telluria group</taxon>
        <taxon>Massilia</taxon>
    </lineage>
</organism>
<keyword evidence="1" id="KW-1133">Transmembrane helix</keyword>
<gene>
    <name evidence="2" type="ORF">NX784_04265</name>
</gene>
<keyword evidence="1" id="KW-0472">Membrane</keyword>
<proteinExistence type="predicted"/>
<keyword evidence="1" id="KW-0812">Transmembrane</keyword>